<dbReference type="SUPFAM" id="SSF51679">
    <property type="entry name" value="Bacterial luciferase-like"/>
    <property type="match status" value="1"/>
</dbReference>
<evidence type="ECO:0000313" key="1">
    <source>
        <dbReference type="EMBL" id="MBD0776344.1"/>
    </source>
</evidence>
<name>A0ABR7UXJ7_9FLAO</name>
<dbReference type="Gene3D" id="3.20.20.30">
    <property type="entry name" value="Luciferase-like domain"/>
    <property type="match status" value="1"/>
</dbReference>
<protein>
    <submittedName>
        <fullName evidence="1">Uncharacterized protein</fullName>
    </submittedName>
</protein>
<gene>
    <name evidence="1" type="ORF">HPE56_00950</name>
</gene>
<keyword evidence="2" id="KW-1185">Reference proteome</keyword>
<sequence length="76" mass="8521">MPTVQHQPGRVQLLKTLGYKAAWPHDVPFNVPTFGDAGQTFHPFTHLGYLARQTSEITLEVSSIALPLHHRVHVVK</sequence>
<dbReference type="EMBL" id="JABTCF010000001">
    <property type="protein sequence ID" value="MBD0776344.1"/>
    <property type="molecule type" value="Genomic_DNA"/>
</dbReference>
<dbReference type="InterPro" id="IPR036661">
    <property type="entry name" value="Luciferase-like_sf"/>
</dbReference>
<comment type="caution">
    <text evidence="1">The sequence shown here is derived from an EMBL/GenBank/DDBJ whole genome shotgun (WGS) entry which is preliminary data.</text>
</comment>
<evidence type="ECO:0000313" key="2">
    <source>
        <dbReference type="Proteomes" id="UP001166021"/>
    </source>
</evidence>
<reference evidence="1" key="1">
    <citation type="submission" date="2020-05" db="EMBL/GenBank/DDBJ databases">
        <title>The draft genome sequence of Maribacter sp. ANRC-HE7.</title>
        <authorList>
            <person name="Mu L."/>
        </authorList>
    </citation>
    <scope>NUCLEOTIDE SEQUENCE</scope>
    <source>
        <strain evidence="1">ANRC-HE7</strain>
    </source>
</reference>
<dbReference type="Proteomes" id="UP001166021">
    <property type="component" value="Unassembled WGS sequence"/>
</dbReference>
<organism evidence="1 2">
    <name type="scientific">Maribacter aquimaris</name>
    <dbReference type="NCBI Taxonomy" id="2737171"/>
    <lineage>
        <taxon>Bacteria</taxon>
        <taxon>Pseudomonadati</taxon>
        <taxon>Bacteroidota</taxon>
        <taxon>Flavobacteriia</taxon>
        <taxon>Flavobacteriales</taxon>
        <taxon>Flavobacteriaceae</taxon>
        <taxon>Maribacter</taxon>
    </lineage>
</organism>
<proteinExistence type="predicted"/>
<dbReference type="RefSeq" id="WP_223170133.1">
    <property type="nucleotide sequence ID" value="NZ_JABTCF010000001.1"/>
</dbReference>
<accession>A0ABR7UXJ7</accession>